<feature type="repeat" description="ARM" evidence="7">
    <location>
        <begin position="551"/>
        <end position="583"/>
    </location>
</feature>
<dbReference type="STRING" id="3775.A0A1Q3AWC3"/>
<dbReference type="InterPro" id="IPR013083">
    <property type="entry name" value="Znf_RING/FYVE/PHD"/>
</dbReference>
<evidence type="ECO:0000313" key="9">
    <source>
        <dbReference type="EMBL" id="GAV60027.1"/>
    </source>
</evidence>
<feature type="domain" description="U-box" evidence="8">
    <location>
        <begin position="267"/>
        <end position="341"/>
    </location>
</feature>
<reference evidence="10" key="1">
    <citation type="submission" date="2016-04" db="EMBL/GenBank/DDBJ databases">
        <title>Cephalotus genome sequencing.</title>
        <authorList>
            <person name="Fukushima K."/>
            <person name="Hasebe M."/>
            <person name="Fang X."/>
        </authorList>
    </citation>
    <scope>NUCLEOTIDE SEQUENCE [LARGE SCALE GENOMIC DNA]</scope>
    <source>
        <strain evidence="10">cv. St1</strain>
    </source>
</reference>
<evidence type="ECO:0000313" key="10">
    <source>
        <dbReference type="Proteomes" id="UP000187406"/>
    </source>
</evidence>
<gene>
    <name evidence="9" type="ORF">CFOL_v3_03558</name>
</gene>
<comment type="caution">
    <text evidence="9">The sequence shown here is derived from an EMBL/GenBank/DDBJ whole genome shotgun (WGS) entry which is preliminary data.</text>
</comment>
<dbReference type="EMBL" id="BDDD01000134">
    <property type="protein sequence ID" value="GAV60027.1"/>
    <property type="molecule type" value="Genomic_DNA"/>
</dbReference>
<sequence length="759" mass="84809">MGTDVAEEGKTQPYFRSFKVHRLMCIELMQLVDRIVKIIPEIEAARPRCSSGLKALCLLNCAIEKAKILLQHCSESSKLYLAITGEVITSRCRRSRNLLEQSLGQIQNMVPILLAVEISQIINDLKSATFSLDSSEEEAGKAVKELLQQGASASDSIEYSELKALQLAASRLHIASPKTILIEKRSIKKLLDKVGENDPTKRKILNYLLYLLKKYGNFLMGEPTEKACAQHESSIMFDNSSSQSVDVESCIRYAQYETENYVASRAVPPEEFKCPISMRLMYDPAVIASGQTFERMWIQKWFDEGNDTCPKTKTKLGYLTLTPNTAMKDLISKWCMKHGINLPDPSLKPAAYPKLETSSTSIASLGSSMNDLRLPADVSNILLESLDTSYSSETLYANKTVTALSLTSMLPDDYSPKYQHSAAINESDLESLTELAELPWESQYDVVEDVKSRFKCSDQECYFISSEKYVNPVIKYLRDAHNLNDVRAQKAGCLLLLEFVSEDRIGIHHLSEDAYSLFASFLNSEITEETLAIMEVLSGDPHCRSKITASGAIATLVKFLDSQIRHCQERAIKILRNLSSSRECCSQFVSSECIPKLVPYISDSMFARDCIVILKNMCDTDEARISVTKTNGCLASVVEILESGDCEDQEHALSLLLSLCSQGVQYCYLVMDEGVIPGLVSLSINGNDKGRIMAIELLRLLRDTQPDDVQECFESDLDVSQDISDLPKEKKSSCKKSGFFGMKFSMFSKPNRLGPRTKK</sequence>
<evidence type="ECO:0000256" key="7">
    <source>
        <dbReference type="PROSITE-ProRule" id="PRU00259"/>
    </source>
</evidence>
<dbReference type="Proteomes" id="UP000187406">
    <property type="component" value="Unassembled WGS sequence"/>
</dbReference>
<keyword evidence="10" id="KW-1185">Reference proteome</keyword>
<protein>
    <recommendedName>
        <fullName evidence="3">RING-type E3 ubiquitin transferase</fullName>
        <ecNumber evidence="3">2.3.2.27</ecNumber>
    </recommendedName>
</protein>
<name>A0A1Q3AWC3_CEPFO</name>
<keyword evidence="5" id="KW-0677">Repeat</keyword>
<dbReference type="Gene3D" id="3.30.40.10">
    <property type="entry name" value="Zinc/RING finger domain, C3HC4 (zinc finger)"/>
    <property type="match status" value="1"/>
</dbReference>
<dbReference type="OrthoDB" id="10064100at2759"/>
<dbReference type="SUPFAM" id="SSF48371">
    <property type="entry name" value="ARM repeat"/>
    <property type="match status" value="1"/>
</dbReference>
<keyword evidence="4" id="KW-0808">Transferase</keyword>
<dbReference type="InterPro" id="IPR000225">
    <property type="entry name" value="Armadillo"/>
</dbReference>
<organism evidence="9 10">
    <name type="scientific">Cephalotus follicularis</name>
    <name type="common">Albany pitcher plant</name>
    <dbReference type="NCBI Taxonomy" id="3775"/>
    <lineage>
        <taxon>Eukaryota</taxon>
        <taxon>Viridiplantae</taxon>
        <taxon>Streptophyta</taxon>
        <taxon>Embryophyta</taxon>
        <taxon>Tracheophyta</taxon>
        <taxon>Spermatophyta</taxon>
        <taxon>Magnoliopsida</taxon>
        <taxon>eudicotyledons</taxon>
        <taxon>Gunneridae</taxon>
        <taxon>Pentapetalae</taxon>
        <taxon>rosids</taxon>
        <taxon>fabids</taxon>
        <taxon>Oxalidales</taxon>
        <taxon>Cephalotaceae</taxon>
        <taxon>Cephalotus</taxon>
    </lineage>
</organism>
<evidence type="ECO:0000256" key="4">
    <source>
        <dbReference type="ARBA" id="ARBA00022679"/>
    </source>
</evidence>
<dbReference type="CDD" id="cd16664">
    <property type="entry name" value="RING-Ubox_PUB"/>
    <property type="match status" value="1"/>
</dbReference>
<dbReference type="InterPro" id="IPR016024">
    <property type="entry name" value="ARM-type_fold"/>
</dbReference>
<dbReference type="InParanoid" id="A0A1Q3AWC3"/>
<dbReference type="PROSITE" id="PS50176">
    <property type="entry name" value="ARM_REPEAT"/>
    <property type="match status" value="1"/>
</dbReference>
<dbReference type="GO" id="GO:0061630">
    <property type="term" value="F:ubiquitin protein ligase activity"/>
    <property type="evidence" value="ECO:0007669"/>
    <property type="project" value="UniProtKB-EC"/>
</dbReference>
<dbReference type="InterPro" id="IPR003613">
    <property type="entry name" value="Ubox_domain"/>
</dbReference>
<dbReference type="Gene3D" id="1.25.10.10">
    <property type="entry name" value="Leucine-rich Repeat Variant"/>
    <property type="match status" value="1"/>
</dbReference>
<dbReference type="FunCoup" id="A0A1Q3AWC3">
    <property type="interactions" value="993"/>
</dbReference>
<comment type="catalytic activity">
    <reaction evidence="1">
        <text>S-ubiquitinyl-[E2 ubiquitin-conjugating enzyme]-L-cysteine + [acceptor protein]-L-lysine = [E2 ubiquitin-conjugating enzyme]-L-cysteine + N(6)-ubiquitinyl-[acceptor protein]-L-lysine.</text>
        <dbReference type="EC" id="2.3.2.27"/>
    </reaction>
</comment>
<accession>A0A1Q3AWC3</accession>
<dbReference type="EC" id="2.3.2.27" evidence="3"/>
<keyword evidence="6" id="KW-0833">Ubl conjugation pathway</keyword>
<dbReference type="PANTHER" id="PTHR23315">
    <property type="entry name" value="U BOX DOMAIN-CONTAINING"/>
    <property type="match status" value="1"/>
</dbReference>
<dbReference type="InterPro" id="IPR045210">
    <property type="entry name" value="RING-Ubox_PUB"/>
</dbReference>
<dbReference type="PROSITE" id="PS51698">
    <property type="entry name" value="U_BOX"/>
    <property type="match status" value="1"/>
</dbReference>
<dbReference type="AlphaFoldDB" id="A0A1Q3AWC3"/>
<dbReference type="SUPFAM" id="SSF57850">
    <property type="entry name" value="RING/U-box"/>
    <property type="match status" value="1"/>
</dbReference>
<dbReference type="UniPathway" id="UPA00143"/>
<dbReference type="SMART" id="SM00185">
    <property type="entry name" value="ARM"/>
    <property type="match status" value="3"/>
</dbReference>
<dbReference type="SMART" id="SM00504">
    <property type="entry name" value="Ubox"/>
    <property type="match status" value="1"/>
</dbReference>
<dbReference type="PANTHER" id="PTHR23315:SF240">
    <property type="entry name" value="U-BOX DOMAIN-CONTAINING PROTEIN 5"/>
    <property type="match status" value="1"/>
</dbReference>
<evidence type="ECO:0000256" key="3">
    <source>
        <dbReference type="ARBA" id="ARBA00012483"/>
    </source>
</evidence>
<proteinExistence type="predicted"/>
<evidence type="ECO:0000256" key="2">
    <source>
        <dbReference type="ARBA" id="ARBA00004906"/>
    </source>
</evidence>
<evidence type="ECO:0000256" key="5">
    <source>
        <dbReference type="ARBA" id="ARBA00022737"/>
    </source>
</evidence>
<evidence type="ECO:0000256" key="6">
    <source>
        <dbReference type="ARBA" id="ARBA00022786"/>
    </source>
</evidence>
<evidence type="ECO:0000259" key="8">
    <source>
        <dbReference type="PROSITE" id="PS51698"/>
    </source>
</evidence>
<dbReference type="GO" id="GO:0016567">
    <property type="term" value="P:protein ubiquitination"/>
    <property type="evidence" value="ECO:0007669"/>
    <property type="project" value="UniProtKB-UniPathway"/>
</dbReference>
<dbReference type="Pfam" id="PF04564">
    <property type="entry name" value="U-box"/>
    <property type="match status" value="1"/>
</dbReference>
<comment type="pathway">
    <text evidence="2">Protein modification; protein ubiquitination.</text>
</comment>
<dbReference type="InterPro" id="IPR011989">
    <property type="entry name" value="ARM-like"/>
</dbReference>
<evidence type="ECO:0000256" key="1">
    <source>
        <dbReference type="ARBA" id="ARBA00000900"/>
    </source>
</evidence>